<dbReference type="EMBL" id="JAFHLR010000020">
    <property type="protein sequence ID" value="KAG5480471.1"/>
    <property type="molecule type" value="Genomic_DNA"/>
</dbReference>
<evidence type="ECO:0000313" key="2">
    <source>
        <dbReference type="EMBL" id="KAG5480471.1"/>
    </source>
</evidence>
<dbReference type="AlphaFoldDB" id="A0A836KN34"/>
<feature type="region of interest" description="Disordered" evidence="1">
    <location>
        <begin position="891"/>
        <end position="926"/>
    </location>
</feature>
<evidence type="ECO:0000313" key="3">
    <source>
        <dbReference type="Proteomes" id="UP000674143"/>
    </source>
</evidence>
<comment type="caution">
    <text evidence="2">The sequence shown here is derived from an EMBL/GenBank/DDBJ whole genome shotgun (WGS) entry which is preliminary data.</text>
</comment>
<dbReference type="Gene3D" id="1.25.10.10">
    <property type="entry name" value="Leucine-rich Repeat Variant"/>
    <property type="match status" value="1"/>
</dbReference>
<sequence length="975" mass="104252">MGAANSCTCSETQYRFKDFIVSVYPDKDHGGPDEDALAKLNSYISSNPERIPRVCRKIGKLLLRDVASRKEDRVMVSVLMLRTLIEHSARVNDFVPHCVDICALLLSASVSRYRVGAADVLSTLCYRLSTQPNTDSARRLMADNKDRYVPQLLKMASDRIASWKDANALQTRYAAILALGNIANCIHTVLAGNVAAVMEAMIVNLILVLRERAQRPLSDASVHRLAQRHYGGADATSAATPIVQLPTETEERDVVYALACSHGIGATAACTTTAGVEELLGRITELLEKQRGWGIPYVPSLVFSDIVSAMQRRPQQLGFSVYQCLCDVGQRTSDPSVRIGVLRSLQACVDALPMTGGRPAVVLDHVVGVMRLPMAGSTAGESAAADEGSAERARLSTETYDAVVILTARLLRATYRQRNAPQLQSILVSLWHLLEAAQTGGTPHPTLALRLLVVAAPYLRSVPLVDRRDVRVTEGLEFYLHGGGDDEQRHLASRVLTGILAGIPELTHSAAESGVGGDKTHTGAGTALFSAAPSPPTSTGTLFTDERDVAFAQEWVKRVSKETGGITPLTVVSVADVLCALMAGYGVSGLPFTLMFLWTLQQRCVRAAPATAAPSATLTSSAAPQDDSTSVRTAAATTMSASGTASSSLTRAWLHMIAVLLVCCGRVYAIPKLQAYGQEILEKRAAAGQLASCFEPTLRVDGHAEDVYTVSGLRSLASEKSRPLATDSTEAPVSKLPSFSYVSNIIEDADWADVAVVFGASEEGELHAVIEEVCFQPDSEVSVSLASAITARDASMSSADATSKESCRFSLSVQDEAKVSTLRSLRISVADNSVARTQDSRGEVPLSAAATTTAKRVQEIAEHYNVSAATQVLPPATAAALPPLPMLALSRDDEDASGGMSESSELTSEERWRAKPPPLYPTGLMEDNRFRSRAGTESPAWVNPLDVDVAIHAARKARTGLTIRALPAARYVSMV</sequence>
<protein>
    <submittedName>
        <fullName evidence="2">Uncharacterized protein</fullName>
    </submittedName>
</protein>
<dbReference type="InterPro" id="IPR011989">
    <property type="entry name" value="ARM-like"/>
</dbReference>
<dbReference type="SUPFAM" id="SSF48371">
    <property type="entry name" value="ARM repeat"/>
    <property type="match status" value="1"/>
</dbReference>
<name>A0A836KN34_9TRYP</name>
<accession>A0A836KN34</accession>
<evidence type="ECO:0000256" key="1">
    <source>
        <dbReference type="SAM" id="MobiDB-lite"/>
    </source>
</evidence>
<dbReference type="KEGG" id="loi:92362096"/>
<reference evidence="2 3" key="1">
    <citation type="submission" date="2021-02" db="EMBL/GenBank/DDBJ databases">
        <title>Leishmania (Mundinia) orientalis Genome sequencing and assembly.</title>
        <authorList>
            <person name="Almutairi H."/>
            <person name="Gatherer D."/>
        </authorList>
    </citation>
    <scope>NUCLEOTIDE SEQUENCE [LARGE SCALE GENOMIC DNA]</scope>
    <source>
        <strain evidence="2">LSCM4</strain>
    </source>
</reference>
<dbReference type="RefSeq" id="XP_067063802.1">
    <property type="nucleotide sequence ID" value="XM_067208162.1"/>
</dbReference>
<dbReference type="GeneID" id="92362096"/>
<keyword evidence="3" id="KW-1185">Reference proteome</keyword>
<organism evidence="2 3">
    <name type="scientific">Leishmania orientalis</name>
    <dbReference type="NCBI Taxonomy" id="2249476"/>
    <lineage>
        <taxon>Eukaryota</taxon>
        <taxon>Discoba</taxon>
        <taxon>Euglenozoa</taxon>
        <taxon>Kinetoplastea</taxon>
        <taxon>Metakinetoplastina</taxon>
        <taxon>Trypanosomatida</taxon>
        <taxon>Trypanosomatidae</taxon>
        <taxon>Leishmaniinae</taxon>
        <taxon>Leishmania</taxon>
    </lineage>
</organism>
<dbReference type="Proteomes" id="UP000674143">
    <property type="component" value="Chromosome 20"/>
</dbReference>
<gene>
    <name evidence="2" type="ORF">LSCM4_06238</name>
</gene>
<dbReference type="InterPro" id="IPR016024">
    <property type="entry name" value="ARM-type_fold"/>
</dbReference>
<proteinExistence type="predicted"/>